<dbReference type="Proteomes" id="UP001152795">
    <property type="component" value="Unassembled WGS sequence"/>
</dbReference>
<keyword evidence="2" id="KW-1185">Reference proteome</keyword>
<dbReference type="EMBL" id="CACRXK020000016">
    <property type="protein sequence ID" value="CAB3976822.1"/>
    <property type="molecule type" value="Genomic_DNA"/>
</dbReference>
<gene>
    <name evidence="1" type="ORF">PACLA_8A056360</name>
</gene>
<organism evidence="1 2">
    <name type="scientific">Paramuricea clavata</name>
    <name type="common">Red gorgonian</name>
    <name type="synonym">Violescent sea-whip</name>
    <dbReference type="NCBI Taxonomy" id="317549"/>
    <lineage>
        <taxon>Eukaryota</taxon>
        <taxon>Metazoa</taxon>
        <taxon>Cnidaria</taxon>
        <taxon>Anthozoa</taxon>
        <taxon>Octocorallia</taxon>
        <taxon>Malacalcyonacea</taxon>
        <taxon>Plexauridae</taxon>
        <taxon>Paramuricea</taxon>
    </lineage>
</organism>
<comment type="caution">
    <text evidence="1">The sequence shown here is derived from an EMBL/GenBank/DDBJ whole genome shotgun (WGS) entry which is preliminary data.</text>
</comment>
<protein>
    <submittedName>
        <fullName evidence="1">Uncharacterized protein</fullName>
    </submittedName>
</protein>
<name>A0A6S7FG31_PARCT</name>
<evidence type="ECO:0000313" key="2">
    <source>
        <dbReference type="Proteomes" id="UP001152795"/>
    </source>
</evidence>
<evidence type="ECO:0000313" key="1">
    <source>
        <dbReference type="EMBL" id="CAB3976822.1"/>
    </source>
</evidence>
<accession>A0A6S7FG31</accession>
<sequence length="52" mass="6681">MLVWVLCWKLKYYLKDKIQLWNYHEDFCYCCFGFHCCFWQLRRSYRGKRSKS</sequence>
<dbReference type="AlphaFoldDB" id="A0A6S7FG31"/>
<feature type="non-terminal residue" evidence="1">
    <location>
        <position position="1"/>
    </location>
</feature>
<proteinExistence type="predicted"/>
<reference evidence="1" key="1">
    <citation type="submission" date="2020-04" db="EMBL/GenBank/DDBJ databases">
        <authorList>
            <person name="Alioto T."/>
            <person name="Alioto T."/>
            <person name="Gomez Garrido J."/>
        </authorList>
    </citation>
    <scope>NUCLEOTIDE SEQUENCE</scope>
    <source>
        <strain evidence="1">A484AB</strain>
    </source>
</reference>